<name>A0A151P9W1_ALLMI</name>
<proteinExistence type="predicted"/>
<comment type="caution">
    <text evidence="1">The sequence shown here is derived from an EMBL/GenBank/DDBJ whole genome shotgun (WGS) entry which is preliminary data.</text>
</comment>
<gene>
    <name evidence="1" type="ORF">Y1Q_0021454</name>
</gene>
<dbReference type="Proteomes" id="UP000050525">
    <property type="component" value="Unassembled WGS sequence"/>
</dbReference>
<keyword evidence="2" id="KW-1185">Reference proteome</keyword>
<evidence type="ECO:0000313" key="1">
    <source>
        <dbReference type="EMBL" id="KYO45813.1"/>
    </source>
</evidence>
<dbReference type="AlphaFoldDB" id="A0A151P9W1"/>
<dbReference type="EMBL" id="AKHW03000533">
    <property type="protein sequence ID" value="KYO45813.1"/>
    <property type="molecule type" value="Genomic_DNA"/>
</dbReference>
<protein>
    <submittedName>
        <fullName evidence="1">Uncharacterized protein</fullName>
    </submittedName>
</protein>
<evidence type="ECO:0000313" key="2">
    <source>
        <dbReference type="Proteomes" id="UP000050525"/>
    </source>
</evidence>
<sequence>MRSAPSQEEPALKMMNGTCLNMQDLQFTPELGSSACRFVQAAGGAKVYLEGCKVSALQSQNARLPNNKIFRTRILL</sequence>
<reference evidence="1 2" key="1">
    <citation type="journal article" date="2012" name="Genome Biol.">
        <title>Sequencing three crocodilian genomes to illuminate the evolution of archosaurs and amniotes.</title>
        <authorList>
            <person name="St John J.A."/>
            <person name="Braun E.L."/>
            <person name="Isberg S.R."/>
            <person name="Miles L.G."/>
            <person name="Chong A.Y."/>
            <person name="Gongora J."/>
            <person name="Dalzell P."/>
            <person name="Moran C."/>
            <person name="Bed'hom B."/>
            <person name="Abzhanov A."/>
            <person name="Burgess S.C."/>
            <person name="Cooksey A.M."/>
            <person name="Castoe T.A."/>
            <person name="Crawford N.G."/>
            <person name="Densmore L.D."/>
            <person name="Drew J.C."/>
            <person name="Edwards S.V."/>
            <person name="Faircloth B.C."/>
            <person name="Fujita M.K."/>
            <person name="Greenwold M.J."/>
            <person name="Hoffmann F.G."/>
            <person name="Howard J.M."/>
            <person name="Iguchi T."/>
            <person name="Janes D.E."/>
            <person name="Khan S.Y."/>
            <person name="Kohno S."/>
            <person name="de Koning A.J."/>
            <person name="Lance S.L."/>
            <person name="McCarthy F.M."/>
            <person name="McCormack J.E."/>
            <person name="Merchant M.E."/>
            <person name="Peterson D.G."/>
            <person name="Pollock D.D."/>
            <person name="Pourmand N."/>
            <person name="Raney B.J."/>
            <person name="Roessler K.A."/>
            <person name="Sanford J.R."/>
            <person name="Sawyer R.H."/>
            <person name="Schmidt C.J."/>
            <person name="Triplett E.W."/>
            <person name="Tuberville T.D."/>
            <person name="Venegas-Anaya M."/>
            <person name="Howard J.T."/>
            <person name="Jarvis E.D."/>
            <person name="Guillette L.J.Jr."/>
            <person name="Glenn T.C."/>
            <person name="Green R.E."/>
            <person name="Ray D.A."/>
        </authorList>
    </citation>
    <scope>NUCLEOTIDE SEQUENCE [LARGE SCALE GENOMIC DNA]</scope>
    <source>
        <strain evidence="1">KSC_2009_1</strain>
    </source>
</reference>
<organism evidence="1 2">
    <name type="scientific">Alligator mississippiensis</name>
    <name type="common">American alligator</name>
    <dbReference type="NCBI Taxonomy" id="8496"/>
    <lineage>
        <taxon>Eukaryota</taxon>
        <taxon>Metazoa</taxon>
        <taxon>Chordata</taxon>
        <taxon>Craniata</taxon>
        <taxon>Vertebrata</taxon>
        <taxon>Euteleostomi</taxon>
        <taxon>Archelosauria</taxon>
        <taxon>Archosauria</taxon>
        <taxon>Crocodylia</taxon>
        <taxon>Alligatoridae</taxon>
        <taxon>Alligatorinae</taxon>
        <taxon>Alligator</taxon>
    </lineage>
</organism>
<accession>A0A151P9W1</accession>